<keyword evidence="2" id="KW-0472">Membrane</keyword>
<organism evidence="5 6">
    <name type="scientific">Kribbella kalugense</name>
    <dbReference type="NCBI Taxonomy" id="2512221"/>
    <lineage>
        <taxon>Bacteria</taxon>
        <taxon>Bacillati</taxon>
        <taxon>Actinomycetota</taxon>
        <taxon>Actinomycetes</taxon>
        <taxon>Propionibacteriales</taxon>
        <taxon>Kribbellaceae</taxon>
        <taxon>Kribbella</taxon>
    </lineage>
</organism>
<accession>A0A4R8A176</accession>
<evidence type="ECO:0000259" key="3">
    <source>
        <dbReference type="Pfam" id="PF11847"/>
    </source>
</evidence>
<feature type="region of interest" description="Disordered" evidence="1">
    <location>
        <begin position="554"/>
        <end position="576"/>
    </location>
</feature>
<feature type="transmembrane region" description="Helical" evidence="2">
    <location>
        <begin position="193"/>
        <end position="215"/>
    </location>
</feature>
<dbReference type="Proteomes" id="UP000295447">
    <property type="component" value="Unassembled WGS sequence"/>
</dbReference>
<name>A0A4R8A176_9ACTN</name>
<keyword evidence="2" id="KW-1133">Transmembrane helix</keyword>
<dbReference type="Pfam" id="PF24607">
    <property type="entry name" value="CBM_AftD"/>
    <property type="match status" value="1"/>
</dbReference>
<proteinExistence type="predicted"/>
<dbReference type="InterPro" id="IPR008979">
    <property type="entry name" value="Galactose-bd-like_sf"/>
</dbReference>
<dbReference type="InterPro" id="IPR056997">
    <property type="entry name" value="CBM_AftD"/>
</dbReference>
<keyword evidence="6" id="KW-1185">Reference proteome</keyword>
<feature type="transmembrane region" description="Helical" evidence="2">
    <location>
        <begin position="161"/>
        <end position="186"/>
    </location>
</feature>
<evidence type="ECO:0000256" key="1">
    <source>
        <dbReference type="SAM" id="MobiDB-lite"/>
    </source>
</evidence>
<gene>
    <name evidence="5" type="ORF">EV650_1918</name>
</gene>
<comment type="caution">
    <text evidence="5">The sequence shown here is derived from an EMBL/GenBank/DDBJ whole genome shotgun (WGS) entry which is preliminary data.</text>
</comment>
<evidence type="ECO:0000313" key="6">
    <source>
        <dbReference type="Proteomes" id="UP000295447"/>
    </source>
</evidence>
<keyword evidence="2" id="KW-0812">Transmembrane</keyword>
<evidence type="ECO:0000256" key="2">
    <source>
        <dbReference type="SAM" id="Phobius"/>
    </source>
</evidence>
<feature type="transmembrane region" description="Helical" evidence="2">
    <location>
        <begin position="259"/>
        <end position="281"/>
    </location>
</feature>
<protein>
    <submittedName>
        <fullName evidence="5">Uncharacterized protein DUF3367</fullName>
    </submittedName>
</protein>
<feature type="domain" description="Alpha-(1-&gt;3)-arabinofuranosyltransferase N-terminal GT-C" evidence="3">
    <location>
        <begin position="234"/>
        <end position="466"/>
    </location>
</feature>
<dbReference type="InterPro" id="IPR021798">
    <property type="entry name" value="AftD_N"/>
</dbReference>
<dbReference type="SUPFAM" id="SSF49785">
    <property type="entry name" value="Galactose-binding domain-like"/>
    <property type="match status" value="1"/>
</dbReference>
<feature type="domain" description="Alpha-(1-&gt;3)-arabinofuranosyltransferase N-terminal GT-C" evidence="3">
    <location>
        <begin position="7"/>
        <end position="219"/>
    </location>
</feature>
<dbReference type="EMBL" id="SODF01000001">
    <property type="protein sequence ID" value="TDW23068.1"/>
    <property type="molecule type" value="Genomic_DNA"/>
</dbReference>
<sequence>MLGCLALIALCFQQAPGKIVPDSKLELTAAPGNFLSRALHLWDPHTAFGQVQSDAYGYLLPMGPFHWLLDALSVPDWIAQRLWWSLVLCVAFLGVWKLCNVLQYGVPWTRLAVALFYALIPRTFGELPIEVWPMAMAPWVLLPLVSPRARSGWWRVSWSALAFALIGGANPVAAAATLIVPAIWLLSRAKVKLALGWLGFVVAASLWWLIPLLLVIRYGDAPPGPRWQPAIGVAIGLPLALAAAHYLRRLASLAASRSIHRRVVPVLVTCLAVAAAVPVVAARPDGAFTTIPAHWHGAAAWLDEQAAPGSVLVLSNTTEPLAALVKRPMAALTDDVRRRIDSGVGDQTLRQELTRDGVRYVVVRNDQTDGVPALAVHDSLADAGIKRVAYFGPAGQTRLPYPTVEIYDVGPTTPGRLLPRSRLVAVGGTVDDVPTVVTALGGGGGAVLSADADGKLDGLPFIETDAGGQAVDRQPSAVVLRNRQIGRSACLHVGVRALCSKGQAQAADESNGLSRNVQLPSAASYEVQGTALAKEGDALERLLFMPGAITATASSRAVTAPEGRPGAAVDRDTGTGWIADPDDPAPSLTVKLPAARDVQGLRFRSDTYLDGSRPAEVMLHFDGSVPIRAAVDADGNVRFAKRHARTIEIDFTATKPLQDARRSPVGVTEVEVLGADDLRKAVDPNRRITPYCGNGPTLRIDGVQLQTQVVATMQDLLQRRPVSFSLCGQLTSVPLRSGRHDVEVLANRGLVPIETTLAKAGFGDVSVTPVQGVDVWRPNPAELTVEVPDADQQSVLAVAQNYNEGWEAYDSSGHKLTPIRIGGWQQGWVVPAGPEQVVTAAFMPDRAYRAGLLLGLVALLAVLATAVFFRRTPKRSAGRSIRR</sequence>
<dbReference type="AlphaFoldDB" id="A0A4R8A176"/>
<evidence type="ECO:0000259" key="4">
    <source>
        <dbReference type="Pfam" id="PF24607"/>
    </source>
</evidence>
<evidence type="ECO:0000313" key="5">
    <source>
        <dbReference type="EMBL" id="TDW23068.1"/>
    </source>
</evidence>
<dbReference type="GO" id="GO:0016740">
    <property type="term" value="F:transferase activity"/>
    <property type="evidence" value="ECO:0007669"/>
    <property type="project" value="InterPro"/>
</dbReference>
<feature type="domain" description="Arabinofuranosyltransferase D third carbohydrate binding module" evidence="4">
    <location>
        <begin position="547"/>
        <end position="677"/>
    </location>
</feature>
<feature type="transmembrane region" description="Helical" evidence="2">
    <location>
        <begin position="847"/>
        <end position="869"/>
    </location>
</feature>
<dbReference type="Pfam" id="PF11847">
    <property type="entry name" value="GT-C_AftD"/>
    <property type="match status" value="2"/>
</dbReference>
<feature type="transmembrane region" description="Helical" evidence="2">
    <location>
        <begin position="227"/>
        <end position="247"/>
    </location>
</feature>
<reference evidence="5 6" key="1">
    <citation type="submission" date="2019-03" db="EMBL/GenBank/DDBJ databases">
        <title>Genomic Encyclopedia of Type Strains, Phase III (KMG-III): the genomes of soil and plant-associated and newly described type strains.</title>
        <authorList>
            <person name="Whitman W."/>
        </authorList>
    </citation>
    <scope>NUCLEOTIDE SEQUENCE [LARGE SCALE GENOMIC DNA]</scope>
    <source>
        <strain evidence="5 6">VKM Ac-2570</strain>
    </source>
</reference>
<dbReference type="Gene3D" id="2.60.120.260">
    <property type="entry name" value="Galactose-binding domain-like"/>
    <property type="match status" value="1"/>
</dbReference>